<dbReference type="Pfam" id="PF25598">
    <property type="entry name" value="ARM_PUB"/>
    <property type="match status" value="1"/>
</dbReference>
<evidence type="ECO:0000256" key="1">
    <source>
        <dbReference type="ARBA" id="ARBA00000900"/>
    </source>
</evidence>
<accession>A0A7I8ICN7</accession>
<dbReference type="InterPro" id="IPR057623">
    <property type="entry name" value="PUB12-19-like_N"/>
</dbReference>
<dbReference type="CDD" id="cd16664">
    <property type="entry name" value="RING-Ubox_PUB"/>
    <property type="match status" value="1"/>
</dbReference>
<dbReference type="Gene3D" id="3.30.40.10">
    <property type="entry name" value="Zinc/RING finger domain, C3HC4 (zinc finger)"/>
    <property type="match status" value="1"/>
</dbReference>
<dbReference type="Pfam" id="PF04564">
    <property type="entry name" value="U-box"/>
    <property type="match status" value="1"/>
</dbReference>
<dbReference type="FunFam" id="3.30.40.10:FF:000442">
    <property type="entry name" value="RING-type E3 ubiquitin transferase"/>
    <property type="match status" value="1"/>
</dbReference>
<evidence type="ECO:0000256" key="2">
    <source>
        <dbReference type="ARBA" id="ARBA00004906"/>
    </source>
</evidence>
<keyword evidence="4" id="KW-0808">Transferase</keyword>
<dbReference type="GO" id="GO:0016567">
    <property type="term" value="P:protein ubiquitination"/>
    <property type="evidence" value="ECO:0007669"/>
    <property type="project" value="UniProtKB-UniPathway"/>
</dbReference>
<comment type="catalytic activity">
    <reaction evidence="1">
        <text>S-ubiquitinyl-[E2 ubiquitin-conjugating enzyme]-L-cysteine + [acceptor protein]-L-lysine = [E2 ubiquitin-conjugating enzyme]-L-cysteine + N(6)-ubiquitinyl-[acceptor protein]-L-lysine.</text>
        <dbReference type="EC" id="2.3.2.27"/>
    </reaction>
</comment>
<dbReference type="InterPro" id="IPR045210">
    <property type="entry name" value="RING-Ubox_PUB"/>
</dbReference>
<dbReference type="Proteomes" id="UP001189122">
    <property type="component" value="Unassembled WGS sequence"/>
</dbReference>
<dbReference type="SMART" id="SM00504">
    <property type="entry name" value="Ubox"/>
    <property type="match status" value="1"/>
</dbReference>
<dbReference type="InterPro" id="IPR016024">
    <property type="entry name" value="ARM-type_fold"/>
</dbReference>
<dbReference type="EMBL" id="CACRZD030000002">
    <property type="protein sequence ID" value="CAA6655530.1"/>
    <property type="molecule type" value="Genomic_DNA"/>
</dbReference>
<dbReference type="PROSITE" id="PS51698">
    <property type="entry name" value="U_BOX"/>
    <property type="match status" value="1"/>
</dbReference>
<dbReference type="PROSITE" id="PS50176">
    <property type="entry name" value="ARM_REPEAT"/>
    <property type="match status" value="1"/>
</dbReference>
<dbReference type="PANTHER" id="PTHR23315">
    <property type="entry name" value="U BOX DOMAIN-CONTAINING"/>
    <property type="match status" value="1"/>
</dbReference>
<comment type="pathway">
    <text evidence="2">Protein modification; protein ubiquitination.</text>
</comment>
<dbReference type="PANTHER" id="PTHR23315:SF111">
    <property type="entry name" value="U-BOX DOMAIN-CONTAINING PROTEIN 14"/>
    <property type="match status" value="1"/>
</dbReference>
<dbReference type="SMART" id="SM00185">
    <property type="entry name" value="ARM"/>
    <property type="match status" value="4"/>
</dbReference>
<sequence>MDGDPPCSAGALEPLATAVESARELLRSINKGSKLHQALKREEFSKKILDVTERLEESFGEISFCDGLDISEEVQEQPRPEHPQEDIGEAATHHHDDLKKENIALHEMVIESAGEPVDCLEEMSALLKQLNDWISSSSLGGGAAPEGRGHPSGHRFPVVPDDFWCPISREIMREPVTVSTGQTYERSNIQKWLDAGHKTCPRTQQHLSHTSLTPNYLLKSLISQWCLSNDLPSPRNQGGARSDPAGVAALQQRAAAGEIRLLAKRNAGDRSRIAAEHGAIPSLVDLLQSPDPRTQEHAVTALLNLSIDERNKPAIVAAGAIPEIAAVLKQGRSAEAKENAAAALFSLSAWTEPRRRSGPPAPCPPWRDAAAAVFNLSLYQPNKVRAVRAGIVPVLRNLLEDPREEMVDEALAILAVLAGHQEGRMEIEKSNPVPILLELARTSSNRNKEHAAAVLLALCSGSALQLKAAAESGAEESLKGLCESGTSRAKRKAKGLLELLKRS</sequence>
<proteinExistence type="predicted"/>
<dbReference type="EMBL" id="LR743589">
    <property type="protein sequence ID" value="CAA2615824.1"/>
    <property type="molecule type" value="Genomic_DNA"/>
</dbReference>
<evidence type="ECO:0000256" key="6">
    <source>
        <dbReference type="ARBA" id="ARBA00022786"/>
    </source>
</evidence>
<dbReference type="InterPro" id="IPR013083">
    <property type="entry name" value="Znf_RING/FYVE/PHD"/>
</dbReference>
<protein>
    <recommendedName>
        <fullName evidence="3">RING-type E3 ubiquitin transferase</fullName>
        <ecNumber evidence="3">2.3.2.27</ecNumber>
    </recommendedName>
</protein>
<evidence type="ECO:0000256" key="3">
    <source>
        <dbReference type="ARBA" id="ARBA00012483"/>
    </source>
</evidence>
<dbReference type="UniPathway" id="UPA00143"/>
<dbReference type="SUPFAM" id="SSF57850">
    <property type="entry name" value="RING/U-box"/>
    <property type="match status" value="1"/>
</dbReference>
<keyword evidence="6" id="KW-0833">Ubl conjugation pathway</keyword>
<dbReference type="InterPro" id="IPR000225">
    <property type="entry name" value="Armadillo"/>
</dbReference>
<dbReference type="SUPFAM" id="SSF48371">
    <property type="entry name" value="ARM repeat"/>
    <property type="match status" value="1"/>
</dbReference>
<dbReference type="AlphaFoldDB" id="A0A7I8ICN7"/>
<evidence type="ECO:0000259" key="8">
    <source>
        <dbReference type="PROSITE" id="PS51698"/>
    </source>
</evidence>
<dbReference type="InterPro" id="IPR003613">
    <property type="entry name" value="Ubox_domain"/>
</dbReference>
<name>A0A7I8ICN7_SPIIN</name>
<keyword evidence="10" id="KW-1185">Reference proteome</keyword>
<organism evidence="9">
    <name type="scientific">Spirodela intermedia</name>
    <name type="common">Intermediate duckweed</name>
    <dbReference type="NCBI Taxonomy" id="51605"/>
    <lineage>
        <taxon>Eukaryota</taxon>
        <taxon>Viridiplantae</taxon>
        <taxon>Streptophyta</taxon>
        <taxon>Embryophyta</taxon>
        <taxon>Tracheophyta</taxon>
        <taxon>Spermatophyta</taxon>
        <taxon>Magnoliopsida</taxon>
        <taxon>Liliopsida</taxon>
        <taxon>Araceae</taxon>
        <taxon>Lemnoideae</taxon>
        <taxon>Spirodela</taxon>
    </lineage>
</organism>
<reference evidence="9 10" key="1">
    <citation type="submission" date="2019-12" db="EMBL/GenBank/DDBJ databases">
        <authorList>
            <person name="Scholz U."/>
            <person name="Mascher M."/>
            <person name="Fiebig A."/>
        </authorList>
    </citation>
    <scope>NUCLEOTIDE SEQUENCE</scope>
</reference>
<keyword evidence="5" id="KW-0677">Repeat</keyword>
<gene>
    <name evidence="9" type="ORF">SI7747_02002070</name>
</gene>
<evidence type="ECO:0000256" key="7">
    <source>
        <dbReference type="PROSITE-ProRule" id="PRU00259"/>
    </source>
</evidence>
<dbReference type="Gene3D" id="1.25.10.10">
    <property type="entry name" value="Leucine-rich Repeat Variant"/>
    <property type="match status" value="2"/>
</dbReference>
<feature type="domain" description="U-box" evidence="8">
    <location>
        <begin position="158"/>
        <end position="232"/>
    </location>
</feature>
<dbReference type="EC" id="2.3.2.27" evidence="3"/>
<evidence type="ECO:0000256" key="4">
    <source>
        <dbReference type="ARBA" id="ARBA00022679"/>
    </source>
</evidence>
<evidence type="ECO:0000313" key="10">
    <source>
        <dbReference type="Proteomes" id="UP001189122"/>
    </source>
</evidence>
<dbReference type="GO" id="GO:0061630">
    <property type="term" value="F:ubiquitin protein ligase activity"/>
    <property type="evidence" value="ECO:0007669"/>
    <property type="project" value="UniProtKB-EC"/>
</dbReference>
<dbReference type="InterPro" id="IPR011989">
    <property type="entry name" value="ARM-like"/>
</dbReference>
<dbReference type="Pfam" id="PF00514">
    <property type="entry name" value="Arm"/>
    <property type="match status" value="1"/>
</dbReference>
<feature type="repeat" description="ARM" evidence="7">
    <location>
        <begin position="278"/>
        <end position="320"/>
    </location>
</feature>
<dbReference type="Pfam" id="PF25368">
    <property type="entry name" value="PUB10_N"/>
    <property type="match status" value="1"/>
</dbReference>
<evidence type="ECO:0000313" key="9">
    <source>
        <dbReference type="EMBL" id="CAA2615824.1"/>
    </source>
</evidence>
<evidence type="ECO:0000256" key="5">
    <source>
        <dbReference type="ARBA" id="ARBA00022737"/>
    </source>
</evidence>
<dbReference type="InterPro" id="IPR058678">
    <property type="entry name" value="ARM_PUB"/>
</dbReference>